<evidence type="ECO:0000256" key="5">
    <source>
        <dbReference type="ARBA" id="ARBA00022695"/>
    </source>
</evidence>
<comment type="function">
    <text evidence="1 10">Catalyzes the reversible adenylation of nicotinate mononucleotide (NaMN) to nicotinic acid adenine dinucleotide (NaAD).</text>
</comment>
<dbReference type="SUPFAM" id="SSF52374">
    <property type="entry name" value="Nucleotidylyl transferase"/>
    <property type="match status" value="1"/>
</dbReference>
<dbReference type="NCBIfam" id="NF000840">
    <property type="entry name" value="PRK00071.1-3"/>
    <property type="match status" value="1"/>
</dbReference>
<evidence type="ECO:0000313" key="13">
    <source>
        <dbReference type="Proteomes" id="UP000318521"/>
    </source>
</evidence>
<evidence type="ECO:0000256" key="3">
    <source>
        <dbReference type="ARBA" id="ARBA00022642"/>
    </source>
</evidence>
<dbReference type="InterPro" id="IPR004821">
    <property type="entry name" value="Cyt_trans-like"/>
</dbReference>
<evidence type="ECO:0000256" key="8">
    <source>
        <dbReference type="ARBA" id="ARBA00023027"/>
    </source>
</evidence>
<dbReference type="EC" id="2.7.7.18" evidence="10"/>
<dbReference type="InterPro" id="IPR014729">
    <property type="entry name" value="Rossmann-like_a/b/a_fold"/>
</dbReference>
<keyword evidence="13" id="KW-1185">Reference proteome</keyword>
<comment type="pathway">
    <text evidence="2 10">Cofactor biosynthesis; NAD(+) biosynthesis; deamido-NAD(+) from nicotinate D-ribonucleotide: step 1/1.</text>
</comment>
<dbReference type="PANTHER" id="PTHR39321">
    <property type="entry name" value="NICOTINATE-NUCLEOTIDE ADENYLYLTRANSFERASE-RELATED"/>
    <property type="match status" value="1"/>
</dbReference>
<dbReference type="NCBIfam" id="TIGR00125">
    <property type="entry name" value="cyt_tran_rel"/>
    <property type="match status" value="1"/>
</dbReference>
<dbReference type="GO" id="GO:0009435">
    <property type="term" value="P:NAD+ biosynthetic process"/>
    <property type="evidence" value="ECO:0007669"/>
    <property type="project" value="UniProtKB-UniRule"/>
</dbReference>
<organism evidence="12 13">
    <name type="scientific">Alkalicoccobacillus porphyridii</name>
    <dbReference type="NCBI Taxonomy" id="2597270"/>
    <lineage>
        <taxon>Bacteria</taxon>
        <taxon>Bacillati</taxon>
        <taxon>Bacillota</taxon>
        <taxon>Bacilli</taxon>
        <taxon>Bacillales</taxon>
        <taxon>Bacillaceae</taxon>
        <taxon>Alkalicoccobacillus</taxon>
    </lineage>
</organism>
<dbReference type="NCBIfam" id="TIGR00482">
    <property type="entry name" value="nicotinate (nicotinamide) nucleotide adenylyltransferase"/>
    <property type="match status" value="1"/>
</dbReference>
<comment type="catalytic activity">
    <reaction evidence="9 10">
        <text>nicotinate beta-D-ribonucleotide + ATP + H(+) = deamido-NAD(+) + diphosphate</text>
        <dbReference type="Rhea" id="RHEA:22860"/>
        <dbReference type="ChEBI" id="CHEBI:15378"/>
        <dbReference type="ChEBI" id="CHEBI:30616"/>
        <dbReference type="ChEBI" id="CHEBI:33019"/>
        <dbReference type="ChEBI" id="CHEBI:57502"/>
        <dbReference type="ChEBI" id="CHEBI:58437"/>
        <dbReference type="EC" id="2.7.7.18"/>
    </reaction>
</comment>
<keyword evidence="5 10" id="KW-0548">Nucleotidyltransferase</keyword>
<evidence type="ECO:0000256" key="9">
    <source>
        <dbReference type="ARBA" id="ARBA00048721"/>
    </source>
</evidence>
<evidence type="ECO:0000256" key="2">
    <source>
        <dbReference type="ARBA" id="ARBA00005019"/>
    </source>
</evidence>
<feature type="domain" description="Cytidyltransferase-like" evidence="11">
    <location>
        <begin position="8"/>
        <end position="166"/>
    </location>
</feature>
<evidence type="ECO:0000259" key="11">
    <source>
        <dbReference type="Pfam" id="PF01467"/>
    </source>
</evidence>
<dbReference type="Pfam" id="PF01467">
    <property type="entry name" value="CTP_transf_like"/>
    <property type="match status" value="1"/>
</dbReference>
<gene>
    <name evidence="10" type="primary">nadD</name>
    <name evidence="12" type="ORF">FN960_10640</name>
</gene>
<dbReference type="Proteomes" id="UP000318521">
    <property type="component" value="Unassembled WGS sequence"/>
</dbReference>
<evidence type="ECO:0000256" key="10">
    <source>
        <dbReference type="HAMAP-Rule" id="MF_00244"/>
    </source>
</evidence>
<keyword evidence="4 10" id="KW-0808">Transferase</keyword>
<dbReference type="NCBIfam" id="NF000841">
    <property type="entry name" value="PRK00071.1-4"/>
    <property type="match status" value="1"/>
</dbReference>
<dbReference type="HAMAP" id="MF_00244">
    <property type="entry name" value="NaMN_adenylyltr"/>
    <property type="match status" value="1"/>
</dbReference>
<sequence length="200" mass="22831">MSGKKIGLFGGTFDPPHLGHMLIAQEALTECQLDEIWFIPVSTPPHKEREVTPGQERFEMLQCATADEQRFQVSDVELSRSGRSYTVDTVKHFTQMYPNDQFYFIIGGDMVESLEEWKDIETIFDLVTFIGVQRSGSKEASHAYQNRIWHLDLVQVDFSSSNIRKRLIDSKPVRYMVPDSVNSYIQKGGLYGTKSSAKAR</sequence>
<name>A0A553ZZD1_9BACI</name>
<evidence type="ECO:0000256" key="7">
    <source>
        <dbReference type="ARBA" id="ARBA00022840"/>
    </source>
</evidence>
<keyword evidence="8 10" id="KW-0520">NAD</keyword>
<accession>A0A553ZZD1</accession>
<evidence type="ECO:0000256" key="4">
    <source>
        <dbReference type="ARBA" id="ARBA00022679"/>
    </source>
</evidence>
<dbReference type="RefSeq" id="WP_143848685.1">
    <property type="nucleotide sequence ID" value="NZ_VLXZ01000005.1"/>
</dbReference>
<dbReference type="OrthoDB" id="5295945at2"/>
<reference evidence="12 13" key="1">
    <citation type="submission" date="2019-07" db="EMBL/GenBank/DDBJ databases">
        <authorList>
            <person name="Park Y.J."/>
            <person name="Jeong S.E."/>
            <person name="Jung H.S."/>
        </authorList>
    </citation>
    <scope>NUCLEOTIDE SEQUENCE [LARGE SCALE GENOMIC DNA]</scope>
    <source>
        <strain evidence="13">P16(2019)</strain>
    </source>
</reference>
<keyword evidence="3 10" id="KW-0662">Pyridine nucleotide biosynthesis</keyword>
<protein>
    <recommendedName>
        <fullName evidence="10">Probable nicotinate-nucleotide adenylyltransferase</fullName>
        <ecNumber evidence="10">2.7.7.18</ecNumber>
    </recommendedName>
    <alternativeName>
        <fullName evidence="10">Deamido-NAD(+) diphosphorylase</fullName>
    </alternativeName>
    <alternativeName>
        <fullName evidence="10">Deamido-NAD(+) pyrophosphorylase</fullName>
    </alternativeName>
    <alternativeName>
        <fullName evidence="10">Nicotinate mononucleotide adenylyltransferase</fullName>
        <shortName evidence="10">NaMN adenylyltransferase</shortName>
    </alternativeName>
</protein>
<dbReference type="AlphaFoldDB" id="A0A553ZZD1"/>
<dbReference type="Gene3D" id="3.40.50.620">
    <property type="entry name" value="HUPs"/>
    <property type="match status" value="1"/>
</dbReference>
<dbReference type="GO" id="GO:0005524">
    <property type="term" value="F:ATP binding"/>
    <property type="evidence" value="ECO:0007669"/>
    <property type="project" value="UniProtKB-KW"/>
</dbReference>
<evidence type="ECO:0000256" key="6">
    <source>
        <dbReference type="ARBA" id="ARBA00022741"/>
    </source>
</evidence>
<dbReference type="EMBL" id="VLXZ01000005">
    <property type="protein sequence ID" value="TSB46792.1"/>
    <property type="molecule type" value="Genomic_DNA"/>
</dbReference>
<dbReference type="CDD" id="cd02165">
    <property type="entry name" value="NMNAT"/>
    <property type="match status" value="1"/>
</dbReference>
<evidence type="ECO:0000313" key="12">
    <source>
        <dbReference type="EMBL" id="TSB46792.1"/>
    </source>
</evidence>
<comment type="similarity">
    <text evidence="10">Belongs to the NadD family.</text>
</comment>
<proteinExistence type="inferred from homology"/>
<comment type="caution">
    <text evidence="12">The sequence shown here is derived from an EMBL/GenBank/DDBJ whole genome shotgun (WGS) entry which is preliminary data.</text>
</comment>
<dbReference type="PANTHER" id="PTHR39321:SF3">
    <property type="entry name" value="PHOSPHOPANTETHEINE ADENYLYLTRANSFERASE"/>
    <property type="match status" value="1"/>
</dbReference>
<keyword evidence="7 10" id="KW-0067">ATP-binding</keyword>
<evidence type="ECO:0000256" key="1">
    <source>
        <dbReference type="ARBA" id="ARBA00002324"/>
    </source>
</evidence>
<keyword evidence="6 10" id="KW-0547">Nucleotide-binding</keyword>
<dbReference type="GO" id="GO:0004515">
    <property type="term" value="F:nicotinate-nucleotide adenylyltransferase activity"/>
    <property type="evidence" value="ECO:0007669"/>
    <property type="project" value="UniProtKB-UniRule"/>
</dbReference>
<dbReference type="InterPro" id="IPR005248">
    <property type="entry name" value="NadD/NMNAT"/>
</dbReference>
<dbReference type="UniPathway" id="UPA00253">
    <property type="reaction ID" value="UER00332"/>
</dbReference>